<keyword evidence="2" id="KW-1185">Reference proteome</keyword>
<gene>
    <name evidence="1" type="ORF">SEMRO_1431_G272070.1</name>
</gene>
<dbReference type="AlphaFoldDB" id="A0A9N8EQC0"/>
<name>A0A9N8EQC0_9STRA</name>
<dbReference type="EMBL" id="CAICTM010001429">
    <property type="protein sequence ID" value="CAB9523561.1"/>
    <property type="molecule type" value="Genomic_DNA"/>
</dbReference>
<evidence type="ECO:0000313" key="1">
    <source>
        <dbReference type="EMBL" id="CAB9523561.1"/>
    </source>
</evidence>
<organism evidence="1 2">
    <name type="scientific">Seminavis robusta</name>
    <dbReference type="NCBI Taxonomy" id="568900"/>
    <lineage>
        <taxon>Eukaryota</taxon>
        <taxon>Sar</taxon>
        <taxon>Stramenopiles</taxon>
        <taxon>Ochrophyta</taxon>
        <taxon>Bacillariophyta</taxon>
        <taxon>Bacillariophyceae</taxon>
        <taxon>Bacillariophycidae</taxon>
        <taxon>Naviculales</taxon>
        <taxon>Naviculaceae</taxon>
        <taxon>Seminavis</taxon>
    </lineage>
</organism>
<reference evidence="1" key="1">
    <citation type="submission" date="2020-06" db="EMBL/GenBank/DDBJ databases">
        <authorList>
            <consortium name="Plant Systems Biology data submission"/>
        </authorList>
    </citation>
    <scope>NUCLEOTIDE SEQUENCE</scope>
    <source>
        <strain evidence="1">D6</strain>
    </source>
</reference>
<protein>
    <submittedName>
        <fullName evidence="1">Uncharacterized protein</fullName>
    </submittedName>
</protein>
<comment type="caution">
    <text evidence="1">The sequence shown here is derived from an EMBL/GenBank/DDBJ whole genome shotgun (WGS) entry which is preliminary data.</text>
</comment>
<evidence type="ECO:0000313" key="2">
    <source>
        <dbReference type="Proteomes" id="UP001153069"/>
    </source>
</evidence>
<accession>A0A9N8EQC0</accession>
<dbReference type="Proteomes" id="UP001153069">
    <property type="component" value="Unassembled WGS sequence"/>
</dbReference>
<proteinExistence type="predicted"/>
<sequence>MCIFTISTPISGTEFTSSEEFTLTKPSRRLSFPIKEVIFAIEEDLSGDQQVNDRHHIRRSLSISTEDLPILIMDLDDSSEKALIDSFASALDAFQLSSTTGASSCCAMNDWSSSTHNRRRSHRRRNAMASTDYEKNIFSFADLFL</sequence>